<gene>
    <name evidence="1" type="ORF">C4F40_15005</name>
</gene>
<protein>
    <submittedName>
        <fullName evidence="1">Uncharacterized protein</fullName>
    </submittedName>
</protein>
<accession>A0ABR9T9L9</accession>
<evidence type="ECO:0000313" key="2">
    <source>
        <dbReference type="Proteomes" id="UP000618319"/>
    </source>
</evidence>
<keyword evidence="2" id="KW-1185">Reference proteome</keyword>
<dbReference type="Proteomes" id="UP000618319">
    <property type="component" value="Unassembled WGS sequence"/>
</dbReference>
<organism evidence="1 2">
    <name type="scientific">Sphingobacterium pedocola</name>
    <dbReference type="NCBI Taxonomy" id="2082722"/>
    <lineage>
        <taxon>Bacteria</taxon>
        <taxon>Pseudomonadati</taxon>
        <taxon>Bacteroidota</taxon>
        <taxon>Sphingobacteriia</taxon>
        <taxon>Sphingobacteriales</taxon>
        <taxon>Sphingobacteriaceae</taxon>
        <taxon>Sphingobacterium</taxon>
    </lineage>
</organism>
<reference evidence="1 2" key="1">
    <citation type="submission" date="2018-02" db="EMBL/GenBank/DDBJ databases">
        <title>Sphingobacterium KA21.</title>
        <authorList>
            <person name="Vasarhelyi B.M."/>
            <person name="Deshmukh S."/>
            <person name="Balint B."/>
            <person name="Kukolya J."/>
        </authorList>
    </citation>
    <scope>NUCLEOTIDE SEQUENCE [LARGE SCALE GENOMIC DNA]</scope>
    <source>
        <strain evidence="1 2">Ka21</strain>
    </source>
</reference>
<comment type="caution">
    <text evidence="1">The sequence shown here is derived from an EMBL/GenBank/DDBJ whole genome shotgun (WGS) entry which is preliminary data.</text>
</comment>
<evidence type="ECO:0000313" key="1">
    <source>
        <dbReference type="EMBL" id="MBE8722036.1"/>
    </source>
</evidence>
<dbReference type="EMBL" id="PSKQ01000022">
    <property type="protein sequence ID" value="MBE8722036.1"/>
    <property type="molecule type" value="Genomic_DNA"/>
</dbReference>
<name>A0ABR9T9L9_9SPHI</name>
<sequence length="62" mass="7057">MQVSWTIANADTRSRELKGLLKAAAYCHAPQAWIITAEEEEEFEIDGVKILVIPAWKWLLTT</sequence>
<dbReference type="RefSeq" id="WP_196939950.1">
    <property type="nucleotide sequence ID" value="NZ_MU158690.1"/>
</dbReference>
<proteinExistence type="predicted"/>